<organism evidence="1 2">
    <name type="scientific">Sphingomonas sanguinis</name>
    <dbReference type="NCBI Taxonomy" id="33051"/>
    <lineage>
        <taxon>Bacteria</taxon>
        <taxon>Pseudomonadati</taxon>
        <taxon>Pseudomonadota</taxon>
        <taxon>Alphaproteobacteria</taxon>
        <taxon>Sphingomonadales</taxon>
        <taxon>Sphingomonadaceae</taxon>
        <taxon>Sphingomonas</taxon>
    </lineage>
</organism>
<evidence type="ECO:0000313" key="1">
    <source>
        <dbReference type="EMBL" id="KTW10411.1"/>
    </source>
</evidence>
<protein>
    <submittedName>
        <fullName evidence="1">Uncharacterized protein</fullName>
    </submittedName>
</protein>
<reference evidence="1 2" key="1">
    <citation type="journal article" date="2016" name="Front. Microbiol.">
        <title>Genomic Resource of Rice Seed Associated Bacteria.</title>
        <authorList>
            <person name="Midha S."/>
            <person name="Bansal K."/>
            <person name="Sharma S."/>
            <person name="Kumar N."/>
            <person name="Patil P.P."/>
            <person name="Chaudhry V."/>
            <person name="Patil P.B."/>
        </authorList>
    </citation>
    <scope>NUCLEOTIDE SEQUENCE [LARGE SCALE GENOMIC DNA]</scope>
    <source>
        <strain evidence="1 2">NS258</strain>
    </source>
</reference>
<dbReference type="EMBL" id="LDTC01000096">
    <property type="protein sequence ID" value="KTW10411.1"/>
    <property type="molecule type" value="Genomic_DNA"/>
</dbReference>
<name>A0A147J6L4_9SPHN</name>
<accession>A0A147J6L4</accession>
<proteinExistence type="predicted"/>
<evidence type="ECO:0000313" key="2">
    <source>
        <dbReference type="Proteomes" id="UP000074410"/>
    </source>
</evidence>
<dbReference type="Proteomes" id="UP000074410">
    <property type="component" value="Unassembled WGS sequence"/>
</dbReference>
<gene>
    <name evidence="1" type="ORF">NS258_12645</name>
</gene>
<dbReference type="AlphaFoldDB" id="A0A147J6L4"/>
<comment type="caution">
    <text evidence="1">The sequence shown here is derived from an EMBL/GenBank/DDBJ whole genome shotgun (WGS) entry which is preliminary data.</text>
</comment>
<sequence>MGDLGRHTSLRIGEAVAEAEFVHQLRGRASRDQILLIEQFDERALAQRAEQSACGDTVFKGCQKSSRSWGADTALRLPEIDPEISIEIDLCSVRDCFCGCDPARPDMRVERNMPLLKKTVERFTTS</sequence>